<dbReference type="InterPro" id="IPR013424">
    <property type="entry name" value="Ice-binding_C"/>
</dbReference>
<proteinExistence type="predicted"/>
<feature type="signal peptide" evidence="1">
    <location>
        <begin position="1"/>
        <end position="30"/>
    </location>
</feature>
<dbReference type="EMBL" id="AP018216">
    <property type="protein sequence ID" value="BAY70846.1"/>
    <property type="molecule type" value="Genomic_DNA"/>
</dbReference>
<feature type="domain" description="Ice-binding protein C-terminal" evidence="2">
    <location>
        <begin position="191"/>
        <end position="214"/>
    </location>
</feature>
<dbReference type="Proteomes" id="UP000217507">
    <property type="component" value="Chromosome"/>
</dbReference>
<gene>
    <name evidence="3" type="ORF">NIES23_36550</name>
</gene>
<evidence type="ECO:0000313" key="4">
    <source>
        <dbReference type="Proteomes" id="UP000217507"/>
    </source>
</evidence>
<protein>
    <recommendedName>
        <fullName evidence="2">Ice-binding protein C-terminal domain-containing protein</fullName>
    </recommendedName>
</protein>
<accession>A0A1Z4KPG4</accession>
<keyword evidence="1" id="KW-0732">Signal</keyword>
<evidence type="ECO:0000313" key="3">
    <source>
        <dbReference type="EMBL" id="BAY70846.1"/>
    </source>
</evidence>
<sequence>MANLSILKNVAAVAVASAVAVMATTGKASAAVTFNLGGSPTEVAPDFEYVQGSISFLATGSGAISLPFIGTNRNVYRSTEGLGVTITGSTLERNQVDGFVAPETLNFAFNQTVRLLSVGFTRVGSGLIINDDFTFLKNGIVVSTQDIPGGNSNDTGTGTFTFNPVQVGNSFGFRAGQLNDDFYVSSLTVETVPEPITMAGLALGSGFGVLLRRKYKKSATVSNQLSS</sequence>
<dbReference type="InterPro" id="IPR026374">
    <property type="entry name" value="Cyano_PEP"/>
</dbReference>
<dbReference type="Pfam" id="PF07589">
    <property type="entry name" value="PEP-CTERM"/>
    <property type="match status" value="1"/>
</dbReference>
<dbReference type="NCBIfam" id="TIGR04155">
    <property type="entry name" value="cyano_PEP"/>
    <property type="match status" value="1"/>
</dbReference>
<evidence type="ECO:0000256" key="1">
    <source>
        <dbReference type="SAM" id="SignalP"/>
    </source>
</evidence>
<feature type="chain" id="PRO_5011118395" description="Ice-binding protein C-terminal domain-containing protein" evidence="1">
    <location>
        <begin position="31"/>
        <end position="227"/>
    </location>
</feature>
<dbReference type="NCBIfam" id="TIGR02595">
    <property type="entry name" value="PEP_CTERM"/>
    <property type="match status" value="1"/>
</dbReference>
<reference evidence="3 4" key="1">
    <citation type="submission" date="2017-06" db="EMBL/GenBank/DDBJ databases">
        <title>Genome sequencing of cyanobaciteial culture collection at National Institute for Environmental Studies (NIES).</title>
        <authorList>
            <person name="Hirose Y."/>
            <person name="Shimura Y."/>
            <person name="Fujisawa T."/>
            <person name="Nakamura Y."/>
            <person name="Kawachi M."/>
        </authorList>
    </citation>
    <scope>NUCLEOTIDE SEQUENCE [LARGE SCALE GENOMIC DNA]</scope>
    <source>
        <strain evidence="3 4">NIES-23</strain>
    </source>
</reference>
<dbReference type="AlphaFoldDB" id="A0A1Z4KPG4"/>
<organism evidence="3 4">
    <name type="scientific">Trichormus variabilis NIES-23</name>
    <dbReference type="NCBI Taxonomy" id="1973479"/>
    <lineage>
        <taxon>Bacteria</taxon>
        <taxon>Bacillati</taxon>
        <taxon>Cyanobacteriota</taxon>
        <taxon>Cyanophyceae</taxon>
        <taxon>Nostocales</taxon>
        <taxon>Nostocaceae</taxon>
        <taxon>Trichormus</taxon>
    </lineage>
</organism>
<evidence type="ECO:0000259" key="2">
    <source>
        <dbReference type="Pfam" id="PF07589"/>
    </source>
</evidence>
<name>A0A1Z4KPG4_ANAVA</name>